<evidence type="ECO:0000256" key="1">
    <source>
        <dbReference type="ARBA" id="ARBA00004141"/>
    </source>
</evidence>
<dbReference type="AlphaFoldDB" id="A0AAV9NB71"/>
<evidence type="ECO:0000256" key="5">
    <source>
        <dbReference type="SAM" id="Phobius"/>
    </source>
</evidence>
<feature type="transmembrane region" description="Helical" evidence="5">
    <location>
        <begin position="227"/>
        <end position="245"/>
    </location>
</feature>
<feature type="transmembrane region" description="Helical" evidence="5">
    <location>
        <begin position="140"/>
        <end position="159"/>
    </location>
</feature>
<dbReference type="InterPro" id="IPR007568">
    <property type="entry name" value="RTA1"/>
</dbReference>
<keyword evidence="3 5" id="KW-1133">Transmembrane helix</keyword>
<evidence type="ECO:0000256" key="3">
    <source>
        <dbReference type="ARBA" id="ARBA00022989"/>
    </source>
</evidence>
<name>A0AAV9NB71_9EURO</name>
<organism evidence="6 7">
    <name type="scientific">Exophiala bonariae</name>
    <dbReference type="NCBI Taxonomy" id="1690606"/>
    <lineage>
        <taxon>Eukaryota</taxon>
        <taxon>Fungi</taxon>
        <taxon>Dikarya</taxon>
        <taxon>Ascomycota</taxon>
        <taxon>Pezizomycotina</taxon>
        <taxon>Eurotiomycetes</taxon>
        <taxon>Chaetothyriomycetidae</taxon>
        <taxon>Chaetothyriales</taxon>
        <taxon>Herpotrichiellaceae</taxon>
        <taxon>Exophiala</taxon>
    </lineage>
</organism>
<feature type="transmembrane region" description="Helical" evidence="5">
    <location>
        <begin position="265"/>
        <end position="283"/>
    </location>
</feature>
<evidence type="ECO:0000313" key="7">
    <source>
        <dbReference type="Proteomes" id="UP001358417"/>
    </source>
</evidence>
<keyword evidence="7" id="KW-1185">Reference proteome</keyword>
<keyword evidence="2 5" id="KW-0812">Transmembrane</keyword>
<gene>
    <name evidence="6" type="ORF">LTR84_002314</name>
</gene>
<reference evidence="6 7" key="1">
    <citation type="submission" date="2023-08" db="EMBL/GenBank/DDBJ databases">
        <title>Black Yeasts Isolated from many extreme environments.</title>
        <authorList>
            <person name="Coleine C."/>
            <person name="Stajich J.E."/>
            <person name="Selbmann L."/>
        </authorList>
    </citation>
    <scope>NUCLEOTIDE SEQUENCE [LARGE SCALE GENOMIC DNA]</scope>
    <source>
        <strain evidence="6 7">CCFEE 5792</strain>
    </source>
</reference>
<dbReference type="PANTHER" id="PTHR31465:SF1">
    <property type="entry name" value="PROTEIN RTA1-RELATED"/>
    <property type="match status" value="1"/>
</dbReference>
<accession>A0AAV9NB71</accession>
<dbReference type="GeneID" id="89970526"/>
<keyword evidence="4 5" id="KW-0472">Membrane</keyword>
<proteinExistence type="predicted"/>
<evidence type="ECO:0000256" key="2">
    <source>
        <dbReference type="ARBA" id="ARBA00022692"/>
    </source>
</evidence>
<feature type="transmembrane region" description="Helical" evidence="5">
    <location>
        <begin position="58"/>
        <end position="77"/>
    </location>
</feature>
<sequence>MNNTVGYIDRDWPNPHGPGDASIIIYGYTPSLALAIIGIASFVLLFIAILAQVFRLRAFSLIPACIACVCELIGYVFRFLSAHQDPYRISFFVGQYFCITVAPVFISASIYVGLGQLVAWASTSTTLKTGSFLSRLRPKAILWTFISADILCTALQVAGAAVVGERTSNHEDPTQANDILIAGLAAQVASFCLFLVLLAMFVWLLATNPSLDCAPGTTDRHLHRARMYTCVVSVAGILIFVRTIFRLVESAQGVFGELSSHEVYFGTLEMATVVIATVLLGIWPPKALLNAARKIDAEGEAFLLRSN</sequence>
<dbReference type="EMBL" id="JAVRRD010000012">
    <property type="protein sequence ID" value="KAK5053340.1"/>
    <property type="molecule type" value="Genomic_DNA"/>
</dbReference>
<feature type="transmembrane region" description="Helical" evidence="5">
    <location>
        <begin position="179"/>
        <end position="206"/>
    </location>
</feature>
<comment type="caution">
    <text evidence="6">The sequence shown here is derived from an EMBL/GenBank/DDBJ whole genome shotgun (WGS) entry which is preliminary data.</text>
</comment>
<comment type="subcellular location">
    <subcellularLocation>
        <location evidence="1">Membrane</location>
        <topology evidence="1">Multi-pass membrane protein</topology>
    </subcellularLocation>
</comment>
<dbReference type="RefSeq" id="XP_064706782.1">
    <property type="nucleotide sequence ID" value="XM_064845928.1"/>
</dbReference>
<dbReference type="Pfam" id="PF04479">
    <property type="entry name" value="RTA1"/>
    <property type="match status" value="1"/>
</dbReference>
<feature type="transmembrane region" description="Helical" evidence="5">
    <location>
        <begin position="89"/>
        <end position="119"/>
    </location>
</feature>
<evidence type="ECO:0000313" key="6">
    <source>
        <dbReference type="EMBL" id="KAK5053340.1"/>
    </source>
</evidence>
<dbReference type="PANTHER" id="PTHR31465">
    <property type="entry name" value="PROTEIN RTA1-RELATED"/>
    <property type="match status" value="1"/>
</dbReference>
<feature type="transmembrane region" description="Helical" evidence="5">
    <location>
        <begin position="23"/>
        <end position="51"/>
    </location>
</feature>
<dbReference type="GO" id="GO:0016020">
    <property type="term" value="C:membrane"/>
    <property type="evidence" value="ECO:0007669"/>
    <property type="project" value="UniProtKB-SubCell"/>
</dbReference>
<evidence type="ECO:0000256" key="4">
    <source>
        <dbReference type="ARBA" id="ARBA00023136"/>
    </source>
</evidence>
<protein>
    <submittedName>
        <fullName evidence="6">Uncharacterized protein</fullName>
    </submittedName>
</protein>
<dbReference type="Proteomes" id="UP001358417">
    <property type="component" value="Unassembled WGS sequence"/>
</dbReference>